<sequence length="218" mass="24274">MVSEPTPLLAEDFDSEQQQQQQNEQDHLTLKRHKSRSSFIADTSTMLSGIMAEEVAGFNHLDRISTHRSLQTYGAVDGAGDGELGNEGNSEDEDEEDNDTEDEDEPEYLVPKQQLYLILPCIFSLVFLAALDATILSTLLTTVSSELNAIPYISWIASAYLLSCSIIQPLGKLSDIFGRKPMLLMCIFVFTIEKEVFSKVLQTSSMLLVLPWVVHVVV</sequence>
<comment type="caution">
    <text evidence="1">The sequence shown here is derived from an EMBL/GenBank/DDBJ whole genome shotgun (WGS) entry which is preliminary data.</text>
</comment>
<evidence type="ECO:0000313" key="2">
    <source>
        <dbReference type="Proteomes" id="UP001165064"/>
    </source>
</evidence>
<organism evidence="1 2">
    <name type="scientific">Ambrosiozyma monospora</name>
    <name type="common">Yeast</name>
    <name type="synonym">Endomycopsis monosporus</name>
    <dbReference type="NCBI Taxonomy" id="43982"/>
    <lineage>
        <taxon>Eukaryota</taxon>
        <taxon>Fungi</taxon>
        <taxon>Dikarya</taxon>
        <taxon>Ascomycota</taxon>
        <taxon>Saccharomycotina</taxon>
        <taxon>Pichiomycetes</taxon>
        <taxon>Pichiales</taxon>
        <taxon>Pichiaceae</taxon>
        <taxon>Ambrosiozyma</taxon>
    </lineage>
</organism>
<evidence type="ECO:0000313" key="1">
    <source>
        <dbReference type="EMBL" id="GME86734.1"/>
    </source>
</evidence>
<accession>A0ACB5TDE0</accession>
<dbReference type="Proteomes" id="UP001165064">
    <property type="component" value="Unassembled WGS sequence"/>
</dbReference>
<reference evidence="1" key="1">
    <citation type="submission" date="2023-04" db="EMBL/GenBank/DDBJ databases">
        <title>Ambrosiozyma monospora NBRC 10751.</title>
        <authorList>
            <person name="Ichikawa N."/>
            <person name="Sato H."/>
            <person name="Tonouchi N."/>
        </authorList>
    </citation>
    <scope>NUCLEOTIDE SEQUENCE</scope>
    <source>
        <strain evidence="1">NBRC 10751</strain>
    </source>
</reference>
<gene>
    <name evidence="1" type="ORF">Amon02_000807800</name>
</gene>
<keyword evidence="2" id="KW-1185">Reference proteome</keyword>
<protein>
    <submittedName>
        <fullName evidence="1">Unnamed protein product</fullName>
    </submittedName>
</protein>
<proteinExistence type="predicted"/>
<name>A0ACB5TDE0_AMBMO</name>
<dbReference type="EMBL" id="BSXS01006978">
    <property type="protein sequence ID" value="GME86734.1"/>
    <property type="molecule type" value="Genomic_DNA"/>
</dbReference>